<evidence type="ECO:0000313" key="2">
    <source>
        <dbReference type="Proteomes" id="UP000000745"/>
    </source>
</evidence>
<dbReference type="Proteomes" id="UP000000745">
    <property type="component" value="Chromosome"/>
</dbReference>
<dbReference type="EMBL" id="CU928158">
    <property type="protein sequence ID" value="CAQ90633.1"/>
    <property type="molecule type" value="Genomic_DNA"/>
</dbReference>
<sequence>MGFSPVKNSATMLLCIALYQYTSTKDKKKAPMVKIGAVYIILQIVFANQR</sequence>
<dbReference type="AlphaFoldDB" id="B7LR30"/>
<protein>
    <submittedName>
        <fullName evidence="1">Uncharacterized protein</fullName>
    </submittedName>
</protein>
<reference evidence="2" key="1">
    <citation type="journal article" date="2009" name="PLoS Genet.">
        <title>Organised genome dynamics in the Escherichia coli species results in highly diverse adaptive paths.</title>
        <authorList>
            <person name="Touchon M."/>
            <person name="Hoede C."/>
            <person name="Tenaillon O."/>
            <person name="Barbe V."/>
            <person name="Baeriswyl S."/>
            <person name="Bidet P."/>
            <person name="Bingen E."/>
            <person name="Bonacorsi S."/>
            <person name="Bouchier C."/>
            <person name="Bouvet O."/>
            <person name="Calteau A."/>
            <person name="Chiapello H."/>
            <person name="Clermont O."/>
            <person name="Cruveiller S."/>
            <person name="Danchin A."/>
            <person name="Diard M."/>
            <person name="Dossat C."/>
            <person name="Karoui M.E."/>
            <person name="Frapy E."/>
            <person name="Garry L."/>
            <person name="Ghigo J.M."/>
            <person name="Gilles A.M."/>
            <person name="Johnson J."/>
            <person name="Le Bouguenec C."/>
            <person name="Lescat M."/>
            <person name="Mangenot S."/>
            <person name="Martinez-Jehanne V."/>
            <person name="Matic I."/>
            <person name="Nassif X."/>
            <person name="Oztas S."/>
            <person name="Petit M.A."/>
            <person name="Pichon C."/>
            <person name="Rouy Z."/>
            <person name="Ruf C.S."/>
            <person name="Schneider D."/>
            <person name="Tourret J."/>
            <person name="Vacherie B."/>
            <person name="Vallenet D."/>
            <person name="Medigue C."/>
            <person name="Rocha E.P.C."/>
            <person name="Denamur E."/>
        </authorList>
    </citation>
    <scope>NUCLEOTIDE SEQUENCE [LARGE SCALE GENOMIC DNA]</scope>
    <source>
        <strain evidence="2">ATCC 35469 / DSM 13698 / BCRC 15582 / CCUG 18766 / IAM 14443 / JCM 21226 / LMG 7866 / NBRC 102419 / NCTC 12128 / CDC 0568-73</strain>
    </source>
</reference>
<dbReference type="HOGENOM" id="CLU_3199090_0_0_6"/>
<evidence type="ECO:0000313" key="1">
    <source>
        <dbReference type="EMBL" id="CAQ90633.1"/>
    </source>
</evidence>
<accession>B7LR30</accession>
<organism evidence="1 2">
    <name type="scientific">Escherichia fergusonii (strain ATCC 35469 / DSM 13698 / CCUG 18766 / IAM 14443 / JCM 21226 / LMG 7866 / NBRC 102419 / NCTC 12128 / CDC 0568-73)</name>
    <dbReference type="NCBI Taxonomy" id="585054"/>
    <lineage>
        <taxon>Bacteria</taxon>
        <taxon>Pseudomonadati</taxon>
        <taxon>Pseudomonadota</taxon>
        <taxon>Gammaproteobacteria</taxon>
        <taxon>Enterobacterales</taxon>
        <taxon>Enterobacteriaceae</taxon>
        <taxon>Escherichia</taxon>
    </lineage>
</organism>
<dbReference type="KEGG" id="efe:EFER_3140"/>
<gene>
    <name evidence="1" type="ordered locus">EFER_3140</name>
</gene>
<keyword evidence="2" id="KW-1185">Reference proteome</keyword>
<proteinExistence type="predicted"/>
<name>B7LR30_ESCF3</name>